<proteinExistence type="predicted"/>
<evidence type="ECO:0000259" key="2">
    <source>
        <dbReference type="Pfam" id="PF01965"/>
    </source>
</evidence>
<dbReference type="PANTHER" id="PTHR43130">
    <property type="entry name" value="ARAC-FAMILY TRANSCRIPTIONAL REGULATOR"/>
    <property type="match status" value="1"/>
</dbReference>
<organism evidence="3 4">
    <name type="scientific">Agrocybe pediades</name>
    <dbReference type="NCBI Taxonomy" id="84607"/>
    <lineage>
        <taxon>Eukaryota</taxon>
        <taxon>Fungi</taxon>
        <taxon>Dikarya</taxon>
        <taxon>Basidiomycota</taxon>
        <taxon>Agaricomycotina</taxon>
        <taxon>Agaricomycetes</taxon>
        <taxon>Agaricomycetidae</taxon>
        <taxon>Agaricales</taxon>
        <taxon>Agaricineae</taxon>
        <taxon>Strophariaceae</taxon>
        <taxon>Agrocybe</taxon>
    </lineage>
</organism>
<dbReference type="InterPro" id="IPR002818">
    <property type="entry name" value="DJ-1/PfpI"/>
</dbReference>
<dbReference type="Gene3D" id="3.40.50.880">
    <property type="match status" value="1"/>
</dbReference>
<dbReference type="Proteomes" id="UP000521872">
    <property type="component" value="Unassembled WGS sequence"/>
</dbReference>
<dbReference type="InterPro" id="IPR029062">
    <property type="entry name" value="Class_I_gatase-like"/>
</dbReference>
<accession>A0A8H4VNP6</accession>
<evidence type="ECO:0000313" key="4">
    <source>
        <dbReference type="Proteomes" id="UP000521872"/>
    </source>
</evidence>
<dbReference type="Pfam" id="PF01965">
    <property type="entry name" value="DJ-1_PfpI"/>
    <property type="match status" value="1"/>
</dbReference>
<dbReference type="SUPFAM" id="SSF52317">
    <property type="entry name" value="Class I glutamine amidotransferase-like"/>
    <property type="match status" value="1"/>
</dbReference>
<name>A0A8H4VNP6_9AGAR</name>
<comment type="caution">
    <text evidence="3">The sequence shown here is derived from an EMBL/GenBank/DDBJ whole genome shotgun (WGS) entry which is preliminary data.</text>
</comment>
<dbReference type="PANTHER" id="PTHR43130:SF15">
    <property type="entry name" value="THIJ_PFPI FAMILY PROTEIN (AFU_ORTHOLOGUE AFUA_5G14240)"/>
    <property type="match status" value="1"/>
</dbReference>
<protein>
    <recommendedName>
        <fullName evidence="2">DJ-1/PfpI domain-containing protein</fullName>
    </recommendedName>
</protein>
<keyword evidence="4" id="KW-1185">Reference proteome</keyword>
<feature type="chain" id="PRO_5034379910" description="DJ-1/PfpI domain-containing protein" evidence="1">
    <location>
        <begin position="23"/>
        <end position="231"/>
    </location>
</feature>
<evidence type="ECO:0000256" key="1">
    <source>
        <dbReference type="SAM" id="SignalP"/>
    </source>
</evidence>
<keyword evidence="1" id="KW-0732">Signal</keyword>
<reference evidence="3 4" key="1">
    <citation type="submission" date="2019-12" db="EMBL/GenBank/DDBJ databases">
        <authorList>
            <person name="Floudas D."/>
            <person name="Bentzer J."/>
            <person name="Ahren D."/>
            <person name="Johansson T."/>
            <person name="Persson P."/>
            <person name="Tunlid A."/>
        </authorList>
    </citation>
    <scope>NUCLEOTIDE SEQUENCE [LARGE SCALE GENOMIC DNA]</scope>
    <source>
        <strain evidence="3 4">CBS 102.39</strain>
    </source>
</reference>
<feature type="signal peptide" evidence="1">
    <location>
        <begin position="1"/>
        <end position="22"/>
    </location>
</feature>
<dbReference type="InterPro" id="IPR052158">
    <property type="entry name" value="INH-QAR"/>
</dbReference>
<feature type="domain" description="DJ-1/PfpI" evidence="2">
    <location>
        <begin position="53"/>
        <end position="192"/>
    </location>
</feature>
<dbReference type="EMBL" id="JAACJL010000030">
    <property type="protein sequence ID" value="KAF4617336.1"/>
    <property type="molecule type" value="Genomic_DNA"/>
</dbReference>
<gene>
    <name evidence="3" type="ORF">D9613_006431</name>
</gene>
<evidence type="ECO:0000313" key="3">
    <source>
        <dbReference type="EMBL" id="KAF4617336.1"/>
    </source>
</evidence>
<sequence length="231" mass="25432">MVNPVWSFGVLLLPGFQLLDMAGTIDYFQLHSFEYMNGIGLATPDIINNAPIINWHFIAQDMNPVNTSVGPPVPPTVTFETAPKLDYLLVPGSDPFVVLPSVATKFVQKTFHDPSLKGLLTVCTGSMVLAQTGILDNHKVCSNKMVLKYASEHGLINHNVTWIGDRRWNQDGKVWSAAGVTAGLDLAAGFLENWIAEDGRKLAQDLFEYHPNPRFPDRFASILAGVDVNKK</sequence>
<dbReference type="AlphaFoldDB" id="A0A8H4VNP6"/>